<evidence type="ECO:0000256" key="2">
    <source>
        <dbReference type="ARBA" id="ARBA00022448"/>
    </source>
</evidence>
<dbReference type="PANTHER" id="PTHR43386:SF1">
    <property type="entry name" value="D,D-DIPEPTIDE TRANSPORT SYSTEM PERMEASE PROTEIN DDPC-RELATED"/>
    <property type="match status" value="1"/>
</dbReference>
<gene>
    <name evidence="9" type="ORF">OCV77_06145</name>
</gene>
<organism evidence="9 10">
    <name type="scientific">Suilimivivens aceti</name>
    <dbReference type="NCBI Taxonomy" id="2981774"/>
    <lineage>
        <taxon>Bacteria</taxon>
        <taxon>Bacillati</taxon>
        <taxon>Bacillota</taxon>
        <taxon>Clostridia</taxon>
        <taxon>Lachnospirales</taxon>
        <taxon>Lachnospiraceae</taxon>
        <taxon>Suilimivivens</taxon>
    </lineage>
</organism>
<dbReference type="Pfam" id="PF00528">
    <property type="entry name" value="BPD_transp_1"/>
    <property type="match status" value="1"/>
</dbReference>
<keyword evidence="10" id="KW-1185">Reference proteome</keyword>
<proteinExistence type="inferred from homology"/>
<evidence type="ECO:0000256" key="6">
    <source>
        <dbReference type="ARBA" id="ARBA00023136"/>
    </source>
</evidence>
<dbReference type="InterPro" id="IPR035906">
    <property type="entry name" value="MetI-like_sf"/>
</dbReference>
<evidence type="ECO:0000256" key="7">
    <source>
        <dbReference type="RuleBase" id="RU363032"/>
    </source>
</evidence>
<keyword evidence="6 7" id="KW-0472">Membrane</keyword>
<dbReference type="PROSITE" id="PS51257">
    <property type="entry name" value="PROKAR_LIPOPROTEIN"/>
    <property type="match status" value="1"/>
</dbReference>
<evidence type="ECO:0000256" key="4">
    <source>
        <dbReference type="ARBA" id="ARBA00022692"/>
    </source>
</evidence>
<dbReference type="InterPro" id="IPR025966">
    <property type="entry name" value="OppC_N"/>
</dbReference>
<comment type="caution">
    <text evidence="9">The sequence shown here is derived from an EMBL/GenBank/DDBJ whole genome shotgun (WGS) entry which is preliminary data.</text>
</comment>
<dbReference type="InterPro" id="IPR000515">
    <property type="entry name" value="MetI-like"/>
</dbReference>
<dbReference type="InterPro" id="IPR050366">
    <property type="entry name" value="BP-dependent_transpt_permease"/>
</dbReference>
<reference evidence="9 10" key="1">
    <citation type="journal article" date="2021" name="ISME Commun">
        <title>Automated analysis of genomic sequences facilitates high-throughput and comprehensive description of bacteria.</title>
        <authorList>
            <person name="Hitch T.C.A."/>
        </authorList>
    </citation>
    <scope>NUCLEOTIDE SEQUENCE [LARGE SCALE GENOMIC DNA]</scope>
    <source>
        <strain evidence="9 10">Sanger_18</strain>
    </source>
</reference>
<keyword evidence="3" id="KW-1003">Cell membrane</keyword>
<evidence type="ECO:0000256" key="5">
    <source>
        <dbReference type="ARBA" id="ARBA00022989"/>
    </source>
</evidence>
<feature type="domain" description="ABC transmembrane type-1" evidence="8">
    <location>
        <begin position="72"/>
        <end position="261"/>
    </location>
</feature>
<evidence type="ECO:0000256" key="3">
    <source>
        <dbReference type="ARBA" id="ARBA00022475"/>
    </source>
</evidence>
<comment type="subcellular location">
    <subcellularLocation>
        <location evidence="1 7">Cell membrane</location>
        <topology evidence="1 7">Multi-pass membrane protein</topology>
    </subcellularLocation>
</comment>
<dbReference type="Gene3D" id="1.10.3720.10">
    <property type="entry name" value="MetI-like"/>
    <property type="match status" value="1"/>
</dbReference>
<dbReference type="EMBL" id="JAOQKJ010000004">
    <property type="protein sequence ID" value="MCU6744078.1"/>
    <property type="molecule type" value="Genomic_DNA"/>
</dbReference>
<feature type="transmembrane region" description="Helical" evidence="7">
    <location>
        <begin position="235"/>
        <end position="260"/>
    </location>
</feature>
<dbReference type="PROSITE" id="PS50928">
    <property type="entry name" value="ABC_TM1"/>
    <property type="match status" value="1"/>
</dbReference>
<feature type="transmembrane region" description="Helical" evidence="7">
    <location>
        <begin position="111"/>
        <end position="130"/>
    </location>
</feature>
<dbReference type="CDD" id="cd06261">
    <property type="entry name" value="TM_PBP2"/>
    <property type="match status" value="1"/>
</dbReference>
<comment type="similarity">
    <text evidence="7">Belongs to the binding-protein-dependent transport system permease family.</text>
</comment>
<dbReference type="Pfam" id="PF12911">
    <property type="entry name" value="OppC_N"/>
    <property type="match status" value="1"/>
</dbReference>
<keyword evidence="2 7" id="KW-0813">Transport</keyword>
<dbReference type="PANTHER" id="PTHR43386">
    <property type="entry name" value="OLIGOPEPTIDE TRANSPORT SYSTEM PERMEASE PROTEIN APPC"/>
    <property type="match status" value="1"/>
</dbReference>
<feature type="transmembrane region" description="Helical" evidence="7">
    <location>
        <begin position="12"/>
        <end position="35"/>
    </location>
</feature>
<sequence>MNWKKIRKNKNFIAGSILTGIMLFMILMGCFYTPYNPNTMDPSAKFAGISVKHLMGCDNFGRDIFSRVLSGSRTTLIVAAGTVLIGVTFGILIGALTGYYGGILDEVLMRINDAVFAFPSILLALLFISLLGSGKYHVIIALGIAFVPSFARIVRSEFIRNKNMDYVKSAKLQGAGDFRIMFVHILPNTMTVLLSAIMIGFNNAVLAEAGMSFLGIGVQPPDASLGRMLSEAQSFLFSVPMYALFPGLTIILLVLGFGLLSDGLKNE</sequence>
<dbReference type="Proteomes" id="UP001652432">
    <property type="component" value="Unassembled WGS sequence"/>
</dbReference>
<dbReference type="RefSeq" id="WP_118797764.1">
    <property type="nucleotide sequence ID" value="NZ_JAOQKJ010000004.1"/>
</dbReference>
<keyword evidence="5 7" id="KW-1133">Transmembrane helix</keyword>
<protein>
    <submittedName>
        <fullName evidence="9">ABC transporter permease</fullName>
    </submittedName>
</protein>
<accession>A0ABT2T1F4</accession>
<feature type="transmembrane region" description="Helical" evidence="7">
    <location>
        <begin position="76"/>
        <end position="99"/>
    </location>
</feature>
<evidence type="ECO:0000313" key="10">
    <source>
        <dbReference type="Proteomes" id="UP001652432"/>
    </source>
</evidence>
<evidence type="ECO:0000256" key="1">
    <source>
        <dbReference type="ARBA" id="ARBA00004651"/>
    </source>
</evidence>
<name>A0ABT2T1F4_9FIRM</name>
<feature type="transmembrane region" description="Helical" evidence="7">
    <location>
        <begin position="178"/>
        <end position="201"/>
    </location>
</feature>
<feature type="transmembrane region" description="Helical" evidence="7">
    <location>
        <begin position="136"/>
        <end position="154"/>
    </location>
</feature>
<evidence type="ECO:0000259" key="8">
    <source>
        <dbReference type="PROSITE" id="PS50928"/>
    </source>
</evidence>
<evidence type="ECO:0000313" key="9">
    <source>
        <dbReference type="EMBL" id="MCU6744078.1"/>
    </source>
</evidence>
<dbReference type="SUPFAM" id="SSF161098">
    <property type="entry name" value="MetI-like"/>
    <property type="match status" value="1"/>
</dbReference>
<keyword evidence="4 7" id="KW-0812">Transmembrane</keyword>